<feature type="signal peptide" evidence="1">
    <location>
        <begin position="1"/>
        <end position="25"/>
    </location>
</feature>
<sequence length="85" mass="9082">MRFRSLVSTAALAAGLLVAPVAVGAADATTAAAACQYKRVGNHWNCITPGAYCPAAAHGKLGISKTGNRYRCTRYSNGRWRWKRA</sequence>
<reference evidence="2 3" key="1">
    <citation type="submission" date="2020-08" db="EMBL/GenBank/DDBJ databases">
        <title>Sequencing the genomes of 1000 actinobacteria strains.</title>
        <authorList>
            <person name="Klenk H.-P."/>
        </authorList>
    </citation>
    <scope>NUCLEOTIDE SEQUENCE [LARGE SCALE GENOMIC DNA]</scope>
    <source>
        <strain evidence="2 3">DSM 45784</strain>
    </source>
</reference>
<keyword evidence="1" id="KW-0732">Signal</keyword>
<keyword evidence="3" id="KW-1185">Reference proteome</keyword>
<evidence type="ECO:0000256" key="1">
    <source>
        <dbReference type="SAM" id="SignalP"/>
    </source>
</evidence>
<comment type="caution">
    <text evidence="2">The sequence shown here is derived from an EMBL/GenBank/DDBJ whole genome shotgun (WGS) entry which is preliminary data.</text>
</comment>
<feature type="chain" id="PRO_5031422289" evidence="1">
    <location>
        <begin position="26"/>
        <end position="85"/>
    </location>
</feature>
<name>A0A7W7D8M9_9ACTN</name>
<dbReference type="RefSeq" id="WP_184881921.1">
    <property type="nucleotide sequence ID" value="NZ_BOOV01000056.1"/>
</dbReference>
<dbReference type="AlphaFoldDB" id="A0A7W7D8M9"/>
<protein>
    <submittedName>
        <fullName evidence="2">Uncharacterized protein</fullName>
    </submittedName>
</protein>
<gene>
    <name evidence="2" type="ORF">BJ982_003816</name>
</gene>
<proteinExistence type="predicted"/>
<evidence type="ECO:0000313" key="2">
    <source>
        <dbReference type="EMBL" id="MBB4702272.1"/>
    </source>
</evidence>
<organism evidence="2 3">
    <name type="scientific">Sphaerisporangium siamense</name>
    <dbReference type="NCBI Taxonomy" id="795645"/>
    <lineage>
        <taxon>Bacteria</taxon>
        <taxon>Bacillati</taxon>
        <taxon>Actinomycetota</taxon>
        <taxon>Actinomycetes</taxon>
        <taxon>Streptosporangiales</taxon>
        <taxon>Streptosporangiaceae</taxon>
        <taxon>Sphaerisporangium</taxon>
    </lineage>
</organism>
<dbReference type="Proteomes" id="UP000542210">
    <property type="component" value="Unassembled WGS sequence"/>
</dbReference>
<dbReference type="EMBL" id="JACHND010000001">
    <property type="protein sequence ID" value="MBB4702272.1"/>
    <property type="molecule type" value="Genomic_DNA"/>
</dbReference>
<evidence type="ECO:0000313" key="3">
    <source>
        <dbReference type="Proteomes" id="UP000542210"/>
    </source>
</evidence>
<accession>A0A7W7D8M9</accession>